<dbReference type="Gene3D" id="3.20.20.80">
    <property type="entry name" value="Glycosidases"/>
    <property type="match status" value="1"/>
</dbReference>
<dbReference type="InterPro" id="IPR006047">
    <property type="entry name" value="GH13_cat_dom"/>
</dbReference>
<dbReference type="SUPFAM" id="SSF51445">
    <property type="entry name" value="(Trans)glycosidases"/>
    <property type="match status" value="1"/>
</dbReference>
<evidence type="ECO:0000259" key="1">
    <source>
        <dbReference type="SMART" id="SM00642"/>
    </source>
</evidence>
<dbReference type="PANTHER" id="PTHR10357">
    <property type="entry name" value="ALPHA-AMYLASE FAMILY MEMBER"/>
    <property type="match status" value="1"/>
</dbReference>
<name>A0A1G6ILP0_9BACT</name>
<sequence length="439" mass="52586">MFNGYHILLKFFYNGYRGNDYNENDYLHHEKHNIEGDLQGVLEKIDYIADLGIDLVYLGPIFDSETTHGYDTKDYFKISENIAYKDPEKSKNLLNKVISEFHKRDIKIILDLVLNHASKNYNFENIPFDLKPKTESPQSPQEIRWQNLFLFWNVEDPDTKEFLIRVGEYWLKNFDIDGYRLDHAIGLPKDFWFDFSKRMKDIKKNVILLGEIWNDQGNDEENYNLIKDFLFYKDENVFTSLFDFSFYSKITNIINKNINLENLFLAIEQSEKLNFDEAKMTYFIENHDLPRFIDYTDNLDYFKIAMGLVFIMNGNTMLEYGNEICLRGDKNYQNFNESGRVPMIFPENWSCKEKEIYGFTKKLLNLRKDYGIMSQGNFKYIDSSNDYLIMRKNYKREYLDIYIVKKTINNNFKKFKNLIDEKIYKINDTITPGIYFSIR</sequence>
<reference evidence="2 3" key="1">
    <citation type="submission" date="2016-10" db="EMBL/GenBank/DDBJ databases">
        <authorList>
            <person name="de Groot N.N."/>
        </authorList>
    </citation>
    <scope>NUCLEOTIDE SEQUENCE [LARGE SCALE GENOMIC DNA]</scope>
    <source>
        <strain evidence="2 3">WG14</strain>
    </source>
</reference>
<dbReference type="GO" id="GO:0004556">
    <property type="term" value="F:alpha-amylase activity"/>
    <property type="evidence" value="ECO:0007669"/>
    <property type="project" value="TreeGrafter"/>
</dbReference>
<dbReference type="GO" id="GO:0009313">
    <property type="term" value="P:oligosaccharide catabolic process"/>
    <property type="evidence" value="ECO:0007669"/>
    <property type="project" value="TreeGrafter"/>
</dbReference>
<dbReference type="InterPro" id="IPR017853">
    <property type="entry name" value="GH"/>
</dbReference>
<protein>
    <submittedName>
        <fullName evidence="2">Alpha amylase, catalytic domain</fullName>
    </submittedName>
</protein>
<dbReference type="RefSeq" id="WP_091402382.1">
    <property type="nucleotide sequence ID" value="NZ_FMYV01000001.1"/>
</dbReference>
<keyword evidence="3" id="KW-1185">Reference proteome</keyword>
<dbReference type="PANTHER" id="PTHR10357:SF179">
    <property type="entry name" value="NEUTRAL AND BASIC AMINO ACID TRANSPORT PROTEIN RBAT"/>
    <property type="match status" value="1"/>
</dbReference>
<dbReference type="AlphaFoldDB" id="A0A1G6ILP0"/>
<proteinExistence type="predicted"/>
<feature type="domain" description="Glycosyl hydrolase family 13 catalytic" evidence="1">
    <location>
        <begin position="6"/>
        <end position="367"/>
    </location>
</feature>
<accession>A0A1G6ILP0</accession>
<gene>
    <name evidence="2" type="ORF">SAMN04488588_0419</name>
</gene>
<dbReference type="EMBL" id="FMYV01000001">
    <property type="protein sequence ID" value="SDC07341.1"/>
    <property type="molecule type" value="Genomic_DNA"/>
</dbReference>
<evidence type="ECO:0000313" key="3">
    <source>
        <dbReference type="Proteomes" id="UP000199322"/>
    </source>
</evidence>
<dbReference type="SMART" id="SM00642">
    <property type="entry name" value="Aamy"/>
    <property type="match status" value="1"/>
</dbReference>
<organism evidence="2 3">
    <name type="scientific">Geotoga petraea</name>
    <dbReference type="NCBI Taxonomy" id="28234"/>
    <lineage>
        <taxon>Bacteria</taxon>
        <taxon>Thermotogati</taxon>
        <taxon>Thermotogota</taxon>
        <taxon>Thermotogae</taxon>
        <taxon>Petrotogales</taxon>
        <taxon>Petrotogaceae</taxon>
        <taxon>Geotoga</taxon>
    </lineage>
</organism>
<dbReference type="STRING" id="28234.SAMN04488588_0419"/>
<dbReference type="Pfam" id="PF00128">
    <property type="entry name" value="Alpha-amylase"/>
    <property type="match status" value="2"/>
</dbReference>
<evidence type="ECO:0000313" key="2">
    <source>
        <dbReference type="EMBL" id="SDC07341.1"/>
    </source>
</evidence>
<dbReference type="Proteomes" id="UP000199322">
    <property type="component" value="Unassembled WGS sequence"/>
</dbReference>